<feature type="compositionally biased region" description="Low complexity" evidence="4">
    <location>
        <begin position="758"/>
        <end position="767"/>
    </location>
</feature>
<feature type="compositionally biased region" description="Low complexity" evidence="4">
    <location>
        <begin position="831"/>
        <end position="847"/>
    </location>
</feature>
<dbReference type="KEGG" id="dci:103517494"/>
<feature type="region of interest" description="Disordered" evidence="4">
    <location>
        <begin position="618"/>
        <end position="638"/>
    </location>
</feature>
<evidence type="ECO:0000256" key="1">
    <source>
        <dbReference type="ARBA" id="ARBA00004496"/>
    </source>
</evidence>
<dbReference type="GO" id="GO:0005737">
    <property type="term" value="C:cytoplasm"/>
    <property type="evidence" value="ECO:0007669"/>
    <property type="project" value="UniProtKB-SubCell"/>
</dbReference>
<feature type="compositionally biased region" description="Low complexity" evidence="4">
    <location>
        <begin position="413"/>
        <end position="433"/>
    </location>
</feature>
<feature type="compositionally biased region" description="Low complexity" evidence="4">
    <location>
        <begin position="931"/>
        <end position="949"/>
    </location>
</feature>
<dbReference type="PaxDb" id="121845-A0A3Q0JAC5"/>
<gene>
    <name evidence="6" type="primary">LOC103517494</name>
</gene>
<feature type="compositionally biased region" description="Basic and acidic residues" evidence="4">
    <location>
        <begin position="335"/>
        <end position="351"/>
    </location>
</feature>
<evidence type="ECO:0000256" key="2">
    <source>
        <dbReference type="ARBA" id="ARBA00022490"/>
    </source>
</evidence>
<organism evidence="5 6">
    <name type="scientific">Diaphorina citri</name>
    <name type="common">Asian citrus psyllid</name>
    <dbReference type="NCBI Taxonomy" id="121845"/>
    <lineage>
        <taxon>Eukaryota</taxon>
        <taxon>Metazoa</taxon>
        <taxon>Ecdysozoa</taxon>
        <taxon>Arthropoda</taxon>
        <taxon>Hexapoda</taxon>
        <taxon>Insecta</taxon>
        <taxon>Pterygota</taxon>
        <taxon>Neoptera</taxon>
        <taxon>Paraneoptera</taxon>
        <taxon>Hemiptera</taxon>
        <taxon>Sternorrhyncha</taxon>
        <taxon>Psylloidea</taxon>
        <taxon>Psyllidae</taxon>
        <taxon>Diaphorininae</taxon>
        <taxon>Diaphorina</taxon>
    </lineage>
</organism>
<feature type="region of interest" description="Disordered" evidence="4">
    <location>
        <begin position="403"/>
        <end position="450"/>
    </location>
</feature>
<dbReference type="GO" id="GO:0005634">
    <property type="term" value="C:nucleus"/>
    <property type="evidence" value="ECO:0007669"/>
    <property type="project" value="TreeGrafter"/>
</dbReference>
<dbReference type="RefSeq" id="XP_026685376.1">
    <property type="nucleotide sequence ID" value="XM_026829575.1"/>
</dbReference>
<feature type="compositionally biased region" description="Polar residues" evidence="4">
    <location>
        <begin position="796"/>
        <end position="806"/>
    </location>
</feature>
<dbReference type="CTD" id="35771"/>
<proteinExistence type="predicted"/>
<name>A0A3Q0JAC5_DIACI</name>
<feature type="region of interest" description="Disordered" evidence="4">
    <location>
        <begin position="325"/>
        <end position="363"/>
    </location>
</feature>
<feature type="compositionally biased region" description="Polar residues" evidence="4">
    <location>
        <begin position="658"/>
        <end position="676"/>
    </location>
</feature>
<feature type="compositionally biased region" description="Low complexity" evidence="4">
    <location>
        <begin position="903"/>
        <end position="919"/>
    </location>
</feature>
<feature type="compositionally biased region" description="Polar residues" evidence="4">
    <location>
        <begin position="153"/>
        <end position="164"/>
    </location>
</feature>
<reference evidence="6" key="1">
    <citation type="submission" date="2025-08" db="UniProtKB">
        <authorList>
            <consortium name="RefSeq"/>
        </authorList>
    </citation>
    <scope>IDENTIFICATION</scope>
</reference>
<accession>A0A3Q0JAC5</accession>
<keyword evidence="5" id="KW-1185">Reference proteome</keyword>
<feature type="region of interest" description="Disordered" evidence="4">
    <location>
        <begin position="79"/>
        <end position="166"/>
    </location>
</feature>
<feature type="compositionally biased region" description="Low complexity" evidence="4">
    <location>
        <begin position="677"/>
        <end position="690"/>
    </location>
</feature>
<keyword evidence="2" id="KW-0963">Cytoplasm</keyword>
<feature type="region of interest" description="Disordered" evidence="4">
    <location>
        <begin position="658"/>
        <end position="690"/>
    </location>
</feature>
<protein>
    <submittedName>
        <fullName evidence="6">Protein lingerer</fullName>
    </submittedName>
</protein>
<evidence type="ECO:0000313" key="5">
    <source>
        <dbReference type="Proteomes" id="UP000079169"/>
    </source>
</evidence>
<feature type="region of interest" description="Disordered" evidence="4">
    <location>
        <begin position="506"/>
        <end position="542"/>
    </location>
</feature>
<feature type="compositionally biased region" description="Polar residues" evidence="4">
    <location>
        <begin position="816"/>
        <end position="830"/>
    </location>
</feature>
<feature type="compositionally biased region" description="Basic and acidic residues" evidence="4">
    <location>
        <begin position="187"/>
        <end position="197"/>
    </location>
</feature>
<dbReference type="Proteomes" id="UP000079169">
    <property type="component" value="Unplaced"/>
</dbReference>
<dbReference type="InterPro" id="IPR022166">
    <property type="entry name" value="UBAP2/Lig"/>
</dbReference>
<feature type="compositionally biased region" description="Low complexity" evidence="4">
    <location>
        <begin position="859"/>
        <end position="877"/>
    </location>
</feature>
<evidence type="ECO:0000313" key="6">
    <source>
        <dbReference type="RefSeq" id="XP_026685376.1"/>
    </source>
</evidence>
<keyword evidence="3" id="KW-0597">Phosphoprotein</keyword>
<dbReference type="Pfam" id="PF12478">
    <property type="entry name" value="UBAP2-Lig"/>
    <property type="match status" value="1"/>
</dbReference>
<feature type="compositionally biased region" description="Low complexity" evidence="4">
    <location>
        <begin position="776"/>
        <end position="795"/>
    </location>
</feature>
<dbReference type="PANTHER" id="PTHR16308">
    <property type="entry name" value="UBIQUITIN ASSOCIATED PROTEIN 2-LIKE/LINGERER"/>
    <property type="match status" value="1"/>
</dbReference>
<evidence type="ECO:0000256" key="3">
    <source>
        <dbReference type="ARBA" id="ARBA00022553"/>
    </source>
</evidence>
<feature type="compositionally biased region" description="Polar residues" evidence="4">
    <location>
        <begin position="198"/>
        <end position="209"/>
    </location>
</feature>
<feature type="region of interest" description="Disordered" evidence="4">
    <location>
        <begin position="260"/>
        <end position="284"/>
    </location>
</feature>
<feature type="region of interest" description="Disordered" evidence="4">
    <location>
        <begin position="187"/>
        <end position="214"/>
    </location>
</feature>
<feature type="region of interest" description="Disordered" evidence="4">
    <location>
        <begin position="901"/>
        <end position="952"/>
    </location>
</feature>
<dbReference type="STRING" id="121845.A0A3Q0JAC5"/>
<sequence>MALFEESSSDIFLTLKKRPCHSKILGQIYMKPYRLPSKKQVSYRWFLDDKITPPRISHFDIKPLGHALVNSVTSFTKNRKPLSGSFENAKEDVSIDIENQNKSIQKEEPEDDLEDDDDDDEDNEPEEEEESISSPTSVRLYHPKPRLPVQRRATITGTGASPTSKRAPLNLEQLWHELKLEKEWRLSGKQRKGEKSTSELLLSATSPSEVGSDENKIHLKSAPKACSADCLKSVQSDFVRRNKPDLNLLDSKFIAENEIPGKSLKETDQESKKVNDPSLTEEESNMFIPLKERIEIFNKKIDDSNSVHSMKPKVPAKRYVQNEGFISLTNSPAHRPTEKKPVARPRGKLDKSNSTPVYDFNDRPQGADEIELLLSRELKSRINIPASTRNEKPEAQGQILQTEVDDKKHSCDSSESVSVSTSTSSPFTVAPTSNNTTVEELRPPSPVTMSSTLTAAQSQYLSQLTQQAQSQASQPSYAAVSSPSTPVSYTTGTEFVNSYSTTLNDIGNTQQVLPQRSKAPRTRVPPPSKIPASAVEMPPGDTSGSAGLGTIDVQFGALDFGSEPSAFESPADTGVGVQTMPKYSSQATDPIAEHSYVSSTSLAAAASQLKNNHASLTSSLSKSTGAESLLSGDSSYGTGRNTTFQELANMASKAAQDSYDTSSFPQPSASSLYQSKTPAASAYPPSSTPYASQAYSTSSNVYSSSSGGYAASMSNGSYSNSQYNSSYVPSGYPGAYSTQSYQQPGSTGSNSYGGGQQSSGQSYPYNNVSSLGGASSGYNSYQTSSSNPLSHKLSSAGSLSKDSQYESIPPGAGTGTPATVSTLNSSTPAGLSSLTQTSISSSSSSASNVQNKTGGVGASGSVSSSNPASSNKSNVASIPPGVAAPVVGTQYIMSSTVPPPTGLSSLTQTSISSSSSSASNVQNKTGGVGASGSVSSSNPASSNKSNVASIPPGVAAPVVGTQYIMSSTGLPYVYNQPPMYNFEDLQLMPNRIPHAYYDLGFPPTSMGGRGEPSVAAYSTMSDARFARTDNNASPVPSSLSTQVRSASEMFLQQSSNFLPSPDSILKHFSWLLSAKDSYDSPIYKILIF</sequence>
<dbReference type="AlphaFoldDB" id="A0A3Q0JAC5"/>
<feature type="region of interest" description="Disordered" evidence="4">
    <location>
        <begin position="738"/>
        <end position="878"/>
    </location>
</feature>
<dbReference type="PANTHER" id="PTHR16308:SF13">
    <property type="entry name" value="PROTEIN LINGERER"/>
    <property type="match status" value="1"/>
</dbReference>
<dbReference type="GeneID" id="103517494"/>
<feature type="compositionally biased region" description="Acidic residues" evidence="4">
    <location>
        <begin position="108"/>
        <end position="131"/>
    </location>
</feature>
<feature type="compositionally biased region" description="Basic and acidic residues" evidence="4">
    <location>
        <begin position="263"/>
        <end position="275"/>
    </location>
</feature>
<dbReference type="InterPro" id="IPR051833">
    <property type="entry name" value="TC-DDR_regulator"/>
</dbReference>
<comment type="subcellular location">
    <subcellularLocation>
        <location evidence="1">Cytoplasm</location>
    </subcellularLocation>
</comment>
<evidence type="ECO:0000256" key="4">
    <source>
        <dbReference type="SAM" id="MobiDB-lite"/>
    </source>
</evidence>